<feature type="region of interest" description="Disordered" evidence="1">
    <location>
        <begin position="1"/>
        <end position="20"/>
    </location>
</feature>
<sequence>MPSKAARKESTAIPSDTPLGIIENAPTVIADAPDGLAPEQDTTQAVNGPTDAVWAVLMANPGMSAVKIGAAAGMSRAAASKILTSLEADGRASRTPGGYEGGRRTPDAWYAVVPTDEISDEPSNEVTATPPSEAPGPETGSVTTDDQRADIPLTVIDQPTEDATDADVGHESADAAPDEVETDEPSPDEPDAVSQPTTSDEAALSDGPDTGTPGAPNMAPRPGDRDDSSTKKDDSADRQAPEGTPESVVSEAWAEARRALIELANLALGTVEAAENGDLATALGRLELMYGNAGHVRRDAKAALTGTGRRTKTSGAEVMRPGQLRDRVLAHLTAHPNQEFTPYEIGRVLGNSSGAVANALDRLVSLGQAELTSEQPRKFTAADQTTTATR</sequence>
<feature type="region of interest" description="Disordered" evidence="1">
    <location>
        <begin position="117"/>
        <end position="249"/>
    </location>
</feature>
<reference evidence="2 3" key="1">
    <citation type="submission" date="2024-06" db="EMBL/GenBank/DDBJ databases">
        <title>The Natural Products Discovery Center: Release of the First 8490 Sequenced Strains for Exploring Actinobacteria Biosynthetic Diversity.</title>
        <authorList>
            <person name="Kalkreuter E."/>
            <person name="Kautsar S.A."/>
            <person name="Yang D."/>
            <person name="Bader C.D."/>
            <person name="Teijaro C.N."/>
            <person name="Fluegel L."/>
            <person name="Davis C.M."/>
            <person name="Simpson J.R."/>
            <person name="Lauterbach L."/>
            <person name="Steele A.D."/>
            <person name="Gui C."/>
            <person name="Meng S."/>
            <person name="Li G."/>
            <person name="Viehrig K."/>
            <person name="Ye F."/>
            <person name="Su P."/>
            <person name="Kiefer A.F."/>
            <person name="Nichols A."/>
            <person name="Cepeda A.J."/>
            <person name="Yan W."/>
            <person name="Fan B."/>
            <person name="Jiang Y."/>
            <person name="Adhikari A."/>
            <person name="Zheng C.-J."/>
            <person name="Schuster L."/>
            <person name="Cowan T.M."/>
            <person name="Smanski M.J."/>
            <person name="Chevrette M.G."/>
            <person name="De Carvalho L.P.S."/>
            <person name="Shen B."/>
        </authorList>
    </citation>
    <scope>NUCLEOTIDE SEQUENCE [LARGE SCALE GENOMIC DNA]</scope>
    <source>
        <strain evidence="2 3">NPDC050100</strain>
    </source>
</reference>
<evidence type="ECO:0000313" key="2">
    <source>
        <dbReference type="EMBL" id="MEV0974485.1"/>
    </source>
</evidence>
<dbReference type="RefSeq" id="WP_358141153.1">
    <property type="nucleotide sequence ID" value="NZ_JBFALK010000031.1"/>
</dbReference>
<evidence type="ECO:0000256" key="1">
    <source>
        <dbReference type="SAM" id="MobiDB-lite"/>
    </source>
</evidence>
<feature type="compositionally biased region" description="Basic and acidic residues" evidence="1">
    <location>
        <begin position="222"/>
        <end position="240"/>
    </location>
</feature>
<name>A0ABV3GS75_MICGL</name>
<feature type="compositionally biased region" description="Basic and acidic residues" evidence="1">
    <location>
        <begin position="1"/>
        <end position="10"/>
    </location>
</feature>
<organism evidence="2 3">
    <name type="scientific">Microtetraspora glauca</name>
    <dbReference type="NCBI Taxonomy" id="1996"/>
    <lineage>
        <taxon>Bacteria</taxon>
        <taxon>Bacillati</taxon>
        <taxon>Actinomycetota</taxon>
        <taxon>Actinomycetes</taxon>
        <taxon>Streptosporangiales</taxon>
        <taxon>Streptosporangiaceae</taxon>
        <taxon>Microtetraspora</taxon>
    </lineage>
</organism>
<keyword evidence="3" id="KW-1185">Reference proteome</keyword>
<gene>
    <name evidence="2" type="ORF">AB0I59_38315</name>
</gene>
<dbReference type="Proteomes" id="UP001551675">
    <property type="component" value="Unassembled WGS sequence"/>
</dbReference>
<feature type="compositionally biased region" description="Acidic residues" evidence="1">
    <location>
        <begin position="176"/>
        <end position="191"/>
    </location>
</feature>
<evidence type="ECO:0008006" key="4">
    <source>
        <dbReference type="Google" id="ProtNLM"/>
    </source>
</evidence>
<proteinExistence type="predicted"/>
<dbReference type="InterPro" id="IPR036390">
    <property type="entry name" value="WH_DNA-bd_sf"/>
</dbReference>
<dbReference type="EMBL" id="JBFALK010000031">
    <property type="protein sequence ID" value="MEV0974485.1"/>
    <property type="molecule type" value="Genomic_DNA"/>
</dbReference>
<dbReference type="SUPFAM" id="SSF46785">
    <property type="entry name" value="Winged helix' DNA-binding domain"/>
    <property type="match status" value="1"/>
</dbReference>
<protein>
    <recommendedName>
        <fullName evidence="4">MarR family transcriptional regulator</fullName>
    </recommendedName>
</protein>
<comment type="caution">
    <text evidence="2">The sequence shown here is derived from an EMBL/GenBank/DDBJ whole genome shotgun (WGS) entry which is preliminary data.</text>
</comment>
<accession>A0ABV3GS75</accession>
<evidence type="ECO:0000313" key="3">
    <source>
        <dbReference type="Proteomes" id="UP001551675"/>
    </source>
</evidence>